<dbReference type="GO" id="GO:0005615">
    <property type="term" value="C:extracellular space"/>
    <property type="evidence" value="ECO:0007669"/>
    <property type="project" value="TreeGrafter"/>
</dbReference>
<dbReference type="GO" id="GO:0031012">
    <property type="term" value="C:extracellular matrix"/>
    <property type="evidence" value="ECO:0007669"/>
    <property type="project" value="TreeGrafter"/>
</dbReference>
<keyword evidence="5" id="KW-1185">Reference proteome</keyword>
<evidence type="ECO:0000256" key="1">
    <source>
        <dbReference type="ARBA" id="ARBA00022460"/>
    </source>
</evidence>
<evidence type="ECO:0000313" key="5">
    <source>
        <dbReference type="Proteomes" id="UP000192247"/>
    </source>
</evidence>
<name>A0A1V9XS57_9ACAR</name>
<proteinExistence type="predicted"/>
<dbReference type="InterPro" id="IPR000618">
    <property type="entry name" value="Insect_cuticle"/>
</dbReference>
<dbReference type="InterPro" id="IPR051217">
    <property type="entry name" value="Insect_Cuticle_Struc_Prot"/>
</dbReference>
<evidence type="ECO:0000256" key="3">
    <source>
        <dbReference type="SAM" id="MobiDB-lite"/>
    </source>
</evidence>
<dbReference type="EMBL" id="MNPL01004950">
    <property type="protein sequence ID" value="OQR76327.1"/>
    <property type="molecule type" value="Genomic_DNA"/>
</dbReference>
<organism evidence="4 5">
    <name type="scientific">Tropilaelaps mercedesae</name>
    <dbReference type="NCBI Taxonomy" id="418985"/>
    <lineage>
        <taxon>Eukaryota</taxon>
        <taxon>Metazoa</taxon>
        <taxon>Ecdysozoa</taxon>
        <taxon>Arthropoda</taxon>
        <taxon>Chelicerata</taxon>
        <taxon>Arachnida</taxon>
        <taxon>Acari</taxon>
        <taxon>Parasitiformes</taxon>
        <taxon>Mesostigmata</taxon>
        <taxon>Gamasina</taxon>
        <taxon>Dermanyssoidea</taxon>
        <taxon>Laelapidae</taxon>
        <taxon>Tropilaelaps</taxon>
    </lineage>
</organism>
<evidence type="ECO:0000313" key="4">
    <source>
        <dbReference type="EMBL" id="OQR76327.1"/>
    </source>
</evidence>
<protein>
    <recommendedName>
        <fullName evidence="6">Cuticle protein 10.9-like</fullName>
    </recommendedName>
</protein>
<dbReference type="Pfam" id="PF00379">
    <property type="entry name" value="Chitin_bind_4"/>
    <property type="match status" value="1"/>
</dbReference>
<dbReference type="STRING" id="418985.A0A1V9XS57"/>
<dbReference type="PROSITE" id="PS51155">
    <property type="entry name" value="CHIT_BIND_RR_2"/>
    <property type="match status" value="1"/>
</dbReference>
<sequence length="235" mass="24778">MDSAQVALRSAEPEYAPIPYQFAYKAESNEGSYGQEETSDGNGRRQGSYNIALADGRQRTVSYVADENGFHAEVSTNELGTESKDSADVKYISSAITGEQAAVQYGAVAPTAQKLKIVQAAAPVVKIAAAPIVNYATAPAPVIRYAAPAPTIVKTVQTAPVIKTVQATPVINTITHAAPTVVKTIQAAPVSYTVAHAPVSYATTHAASAGPSFIQFKYGDHAAHDIHLHEIHHRA</sequence>
<dbReference type="AlphaFoldDB" id="A0A1V9XS57"/>
<comment type="caution">
    <text evidence="4">The sequence shown here is derived from an EMBL/GenBank/DDBJ whole genome shotgun (WGS) entry which is preliminary data.</text>
</comment>
<dbReference type="Proteomes" id="UP000192247">
    <property type="component" value="Unassembled WGS sequence"/>
</dbReference>
<evidence type="ECO:0000256" key="2">
    <source>
        <dbReference type="PROSITE-ProRule" id="PRU00497"/>
    </source>
</evidence>
<dbReference type="InterPro" id="IPR031311">
    <property type="entry name" value="CHIT_BIND_RR_consensus"/>
</dbReference>
<dbReference type="PROSITE" id="PS00233">
    <property type="entry name" value="CHIT_BIND_RR_1"/>
    <property type="match status" value="1"/>
</dbReference>
<dbReference type="InParanoid" id="A0A1V9XS57"/>
<feature type="region of interest" description="Disordered" evidence="3">
    <location>
        <begin position="28"/>
        <end position="48"/>
    </location>
</feature>
<dbReference type="PANTHER" id="PTHR12236">
    <property type="entry name" value="STRUCTURAL CONTITUENT OF CUTICLE"/>
    <property type="match status" value="1"/>
</dbReference>
<gene>
    <name evidence="4" type="ORF">BIW11_00618</name>
</gene>
<dbReference type="OrthoDB" id="6358661at2759"/>
<accession>A0A1V9XS57</accession>
<keyword evidence="1 2" id="KW-0193">Cuticle</keyword>
<dbReference type="PANTHER" id="PTHR12236:SF79">
    <property type="entry name" value="CUTICULAR PROTEIN 50CB-RELATED"/>
    <property type="match status" value="1"/>
</dbReference>
<reference evidence="4 5" key="1">
    <citation type="journal article" date="2017" name="Gigascience">
        <title>Draft genome of the honey bee ectoparasitic mite, Tropilaelaps mercedesae, is shaped by the parasitic life history.</title>
        <authorList>
            <person name="Dong X."/>
            <person name="Armstrong S.D."/>
            <person name="Xia D."/>
            <person name="Makepeace B.L."/>
            <person name="Darby A.C."/>
            <person name="Kadowaki T."/>
        </authorList>
    </citation>
    <scope>NUCLEOTIDE SEQUENCE [LARGE SCALE GENOMIC DNA]</scope>
    <source>
        <strain evidence="4">Wuxi-XJTLU</strain>
    </source>
</reference>
<dbReference type="GO" id="GO:0042302">
    <property type="term" value="F:structural constituent of cuticle"/>
    <property type="evidence" value="ECO:0007669"/>
    <property type="project" value="UniProtKB-UniRule"/>
</dbReference>
<evidence type="ECO:0008006" key="6">
    <source>
        <dbReference type="Google" id="ProtNLM"/>
    </source>
</evidence>